<dbReference type="Proteomes" id="UP000036503">
    <property type="component" value="Unassembled WGS sequence"/>
</dbReference>
<dbReference type="InterPro" id="IPR036390">
    <property type="entry name" value="WH_DNA-bd_sf"/>
</dbReference>
<keyword evidence="6" id="KW-1185">Reference proteome</keyword>
<dbReference type="InterPro" id="IPR029016">
    <property type="entry name" value="GAF-like_dom_sf"/>
</dbReference>
<dbReference type="InterPro" id="IPR036388">
    <property type="entry name" value="WH-like_DNA-bd_sf"/>
</dbReference>
<dbReference type="PANTHER" id="PTHR30136">
    <property type="entry name" value="HELIX-TURN-HELIX TRANSCRIPTIONAL REGULATOR, ICLR FAMILY"/>
    <property type="match status" value="1"/>
</dbReference>
<evidence type="ECO:0000313" key="5">
    <source>
        <dbReference type="EMBL" id="KMO86745.1"/>
    </source>
</evidence>
<dbReference type="Pfam" id="PF09339">
    <property type="entry name" value="HTH_IclR"/>
    <property type="match status" value="1"/>
</dbReference>
<reference evidence="5 6" key="1">
    <citation type="submission" date="2015-06" db="EMBL/GenBank/DDBJ databases">
        <title>Draft genome sequence of beer spoilage bacterium Megasphaera cerevisiae type strain 20462.</title>
        <authorList>
            <person name="Kutumbaka K."/>
            <person name="Pasmowitz J."/>
            <person name="Mategko J."/>
            <person name="Reyes D."/>
            <person name="Friedrich A."/>
            <person name="Han S."/>
            <person name="Martens-Habbena W."/>
            <person name="Neal-McKinney J."/>
            <person name="Janagama H.K."/>
            <person name="Nadala C."/>
            <person name="Samadpour M."/>
        </authorList>
    </citation>
    <scope>NUCLEOTIDE SEQUENCE [LARGE SCALE GENOMIC DNA]</scope>
    <source>
        <strain evidence="5 6">DSM 20462</strain>
    </source>
</reference>
<dbReference type="RefSeq" id="WP_048514017.1">
    <property type="nucleotide sequence ID" value="NZ_FUXD01000022.1"/>
</dbReference>
<dbReference type="SUPFAM" id="SSF55781">
    <property type="entry name" value="GAF domain-like"/>
    <property type="match status" value="1"/>
</dbReference>
<dbReference type="PROSITE" id="PS51078">
    <property type="entry name" value="ICLR_ED"/>
    <property type="match status" value="1"/>
</dbReference>
<dbReference type="InterPro" id="IPR005471">
    <property type="entry name" value="Tscrpt_reg_IclR_N"/>
</dbReference>
<evidence type="ECO:0000256" key="2">
    <source>
        <dbReference type="ARBA" id="ARBA00023125"/>
    </source>
</evidence>
<dbReference type="GO" id="GO:0003700">
    <property type="term" value="F:DNA-binding transcription factor activity"/>
    <property type="evidence" value="ECO:0007669"/>
    <property type="project" value="TreeGrafter"/>
</dbReference>
<evidence type="ECO:0000256" key="1">
    <source>
        <dbReference type="ARBA" id="ARBA00023015"/>
    </source>
</evidence>
<keyword evidence="2" id="KW-0238">DNA-binding</keyword>
<comment type="caution">
    <text evidence="5">The sequence shown here is derived from an EMBL/GenBank/DDBJ whole genome shotgun (WGS) entry which is preliminary data.</text>
</comment>
<evidence type="ECO:0000313" key="6">
    <source>
        <dbReference type="Proteomes" id="UP000036503"/>
    </source>
</evidence>
<gene>
    <name evidence="5" type="ORF">AB840_06460</name>
</gene>
<dbReference type="Gene3D" id="1.10.10.10">
    <property type="entry name" value="Winged helix-like DNA-binding domain superfamily/Winged helix DNA-binding domain"/>
    <property type="match status" value="1"/>
</dbReference>
<dbReference type="EMBL" id="LEKT01000016">
    <property type="protein sequence ID" value="KMO86745.1"/>
    <property type="molecule type" value="Genomic_DNA"/>
</dbReference>
<dbReference type="PATRIC" id="fig|1122219.3.peg.769"/>
<dbReference type="SMART" id="SM00346">
    <property type="entry name" value="HTH_ICLR"/>
    <property type="match status" value="1"/>
</dbReference>
<evidence type="ECO:0000256" key="3">
    <source>
        <dbReference type="ARBA" id="ARBA00023163"/>
    </source>
</evidence>
<keyword evidence="3" id="KW-0804">Transcription</keyword>
<evidence type="ECO:0000259" key="4">
    <source>
        <dbReference type="PROSITE" id="PS51078"/>
    </source>
</evidence>
<sequence>MEYSKLHHPTLRVLHILETVCDSDKELTLTDISNQTGIAKGTLHPIIMTLAHERYLKIHNSVITIGQQCFKLGNAYEHSLDYLAIIRPHMREIVSQCDEICQLGVLDGPDVLYVEKTEPDQAIRITSHVGKTLAASATSLGKALLSGLSDEAIRTLYAEGLTRYTEKTTVDIDMLLTQIAAVRANGYAHEIGETHIEVECLAVPIRRENDILASMSVSLPIFRSTPEKVQSIVSLLKQQAVRIEQEMKMIPVNNMDISYKK</sequence>
<protein>
    <submittedName>
        <fullName evidence="5">IclR family transcriptional regulator</fullName>
    </submittedName>
</protein>
<dbReference type="InParanoid" id="A0A0J6WT94"/>
<name>A0A0J6WT94_9FIRM</name>
<dbReference type="PANTHER" id="PTHR30136:SF24">
    <property type="entry name" value="HTH-TYPE TRANSCRIPTIONAL REPRESSOR ALLR"/>
    <property type="match status" value="1"/>
</dbReference>
<dbReference type="Pfam" id="PF01614">
    <property type="entry name" value="IclR_C"/>
    <property type="match status" value="1"/>
</dbReference>
<feature type="domain" description="IclR-ED" evidence="4">
    <location>
        <begin position="68"/>
        <end position="249"/>
    </location>
</feature>
<dbReference type="InterPro" id="IPR014757">
    <property type="entry name" value="Tscrpt_reg_IclR_C"/>
</dbReference>
<proteinExistence type="predicted"/>
<accession>A0A0J6WT94</accession>
<dbReference type="InterPro" id="IPR050707">
    <property type="entry name" value="HTH_MetabolicPath_Reg"/>
</dbReference>
<dbReference type="Gene3D" id="3.30.450.40">
    <property type="match status" value="1"/>
</dbReference>
<keyword evidence="1" id="KW-0805">Transcription regulation</keyword>
<dbReference type="OrthoDB" id="9791752at2"/>
<organism evidence="5 6">
    <name type="scientific">Megasphaera cerevisiae DSM 20462</name>
    <dbReference type="NCBI Taxonomy" id="1122219"/>
    <lineage>
        <taxon>Bacteria</taxon>
        <taxon>Bacillati</taxon>
        <taxon>Bacillota</taxon>
        <taxon>Negativicutes</taxon>
        <taxon>Veillonellales</taxon>
        <taxon>Veillonellaceae</taxon>
        <taxon>Megasphaera</taxon>
    </lineage>
</organism>
<dbReference type="AlphaFoldDB" id="A0A0J6WT94"/>
<dbReference type="GO" id="GO:0003677">
    <property type="term" value="F:DNA binding"/>
    <property type="evidence" value="ECO:0007669"/>
    <property type="project" value="UniProtKB-KW"/>
</dbReference>
<dbReference type="GO" id="GO:0045892">
    <property type="term" value="P:negative regulation of DNA-templated transcription"/>
    <property type="evidence" value="ECO:0007669"/>
    <property type="project" value="TreeGrafter"/>
</dbReference>
<dbReference type="SUPFAM" id="SSF46785">
    <property type="entry name" value="Winged helix' DNA-binding domain"/>
    <property type="match status" value="1"/>
</dbReference>
<dbReference type="STRING" id="39029.BSR42_06075"/>